<dbReference type="Proteomes" id="UP000663877">
    <property type="component" value="Unassembled WGS sequence"/>
</dbReference>
<comment type="caution">
    <text evidence="2">The sequence shown here is derived from an EMBL/GenBank/DDBJ whole genome shotgun (WGS) entry which is preliminary data.</text>
</comment>
<dbReference type="Proteomes" id="UP000663832">
    <property type="component" value="Unassembled WGS sequence"/>
</dbReference>
<dbReference type="AlphaFoldDB" id="A0A816GK79"/>
<accession>A0A816GK79</accession>
<name>A0A816GK79_9BILA</name>
<sequence length="302" mass="32493">MEISTSKDLLSSSKILSSVVNLERTTDSYTNQDTITHAELSSTETTALNDRIDIISSSISPPTDSPSVLIQSSSSEQVQNKLITTTTNSAIVTLSQSEANTDTTTAPVINSISSSISNNFVDRSSQKNFETTTSILEILFDHSKDISEQIIFSTTLSSTSKDLLSSSKILSSVVNLERTTDSYTNQDTITHAELSSTKTTTLSDKIDVISSSTSSPADSPSVLLQSSSSEQVNNKLITIPDTVDKMSTNTLKLSDHYSPLSNTTIATIDSKTTDKLTYYQTETNPSIIISSTMILNITSVAP</sequence>
<keyword evidence="3" id="KW-1185">Reference proteome</keyword>
<reference evidence="2" key="1">
    <citation type="submission" date="2021-02" db="EMBL/GenBank/DDBJ databases">
        <authorList>
            <person name="Nowell W R."/>
        </authorList>
    </citation>
    <scope>NUCLEOTIDE SEQUENCE</scope>
</reference>
<evidence type="ECO:0000313" key="2">
    <source>
        <dbReference type="EMBL" id="CAF1675135.1"/>
    </source>
</evidence>
<gene>
    <name evidence="1" type="ORF">BJG266_LOCUS48950</name>
    <name evidence="2" type="ORF">QVE165_LOCUS66028</name>
</gene>
<organism evidence="2 3">
    <name type="scientific">Adineta steineri</name>
    <dbReference type="NCBI Taxonomy" id="433720"/>
    <lineage>
        <taxon>Eukaryota</taxon>
        <taxon>Metazoa</taxon>
        <taxon>Spiralia</taxon>
        <taxon>Gnathifera</taxon>
        <taxon>Rotifera</taxon>
        <taxon>Eurotatoria</taxon>
        <taxon>Bdelloidea</taxon>
        <taxon>Adinetida</taxon>
        <taxon>Adinetidae</taxon>
        <taxon>Adineta</taxon>
    </lineage>
</organism>
<dbReference type="EMBL" id="CAJNOI010006938">
    <property type="protein sequence ID" value="CAF1583604.1"/>
    <property type="molecule type" value="Genomic_DNA"/>
</dbReference>
<evidence type="ECO:0000313" key="3">
    <source>
        <dbReference type="Proteomes" id="UP000663832"/>
    </source>
</evidence>
<evidence type="ECO:0000313" key="1">
    <source>
        <dbReference type="EMBL" id="CAF1583604.1"/>
    </source>
</evidence>
<protein>
    <submittedName>
        <fullName evidence="2">Uncharacterized protein</fullName>
    </submittedName>
</protein>
<proteinExistence type="predicted"/>
<dbReference type="EMBL" id="CAJNOM010007366">
    <property type="protein sequence ID" value="CAF1675135.1"/>
    <property type="molecule type" value="Genomic_DNA"/>
</dbReference>